<dbReference type="Proteomes" id="UP000247498">
    <property type="component" value="Unassembled WGS sequence"/>
</dbReference>
<keyword evidence="3" id="KW-1185">Reference proteome</keyword>
<dbReference type="GO" id="GO:0005777">
    <property type="term" value="C:peroxisome"/>
    <property type="evidence" value="ECO:0007669"/>
    <property type="project" value="TreeGrafter"/>
</dbReference>
<dbReference type="InterPro" id="IPR036250">
    <property type="entry name" value="AcylCo_DH-like_C"/>
</dbReference>
<evidence type="ECO:0000259" key="1">
    <source>
        <dbReference type="Pfam" id="PF03159"/>
    </source>
</evidence>
<protein>
    <submittedName>
        <fullName evidence="2">Acyl-coenzyme A oxidase, peroxisomal</fullName>
    </submittedName>
</protein>
<dbReference type="EMBL" id="BDRX01000012">
    <property type="protein sequence ID" value="GBF89683.1"/>
    <property type="molecule type" value="Genomic_DNA"/>
</dbReference>
<comment type="caution">
    <text evidence="2">The sequence shown here is derived from an EMBL/GenBank/DDBJ whole genome shotgun (WGS) entry which is preliminary data.</text>
</comment>
<dbReference type="PROSITE" id="PS00073">
    <property type="entry name" value="ACYL_COA_DH_2"/>
    <property type="match status" value="1"/>
</dbReference>
<dbReference type="SUPFAM" id="SSF47203">
    <property type="entry name" value="Acyl-CoA dehydrogenase C-terminal domain-like"/>
    <property type="match status" value="1"/>
</dbReference>
<dbReference type="InterPro" id="IPR006089">
    <property type="entry name" value="Acyl-CoA_DH_CS"/>
</dbReference>
<reference evidence="2 3" key="1">
    <citation type="journal article" date="2018" name="Sci. Rep.">
        <title>Raphidocelis subcapitata (=Pseudokirchneriella subcapitata) provides an insight into genome evolution and environmental adaptations in the Sphaeropleales.</title>
        <authorList>
            <person name="Suzuki S."/>
            <person name="Yamaguchi H."/>
            <person name="Nakajima N."/>
            <person name="Kawachi M."/>
        </authorList>
    </citation>
    <scope>NUCLEOTIDE SEQUENCE [LARGE SCALE GENOMIC DNA]</scope>
    <source>
        <strain evidence="2 3">NIES-35</strain>
    </source>
</reference>
<dbReference type="GO" id="GO:0004527">
    <property type="term" value="F:exonuclease activity"/>
    <property type="evidence" value="ECO:0007669"/>
    <property type="project" value="InterPro"/>
</dbReference>
<accession>A0A2V0NVV1</accession>
<dbReference type="OrthoDB" id="435240at2759"/>
<dbReference type="Gene3D" id="1.20.140.10">
    <property type="entry name" value="Butyryl-CoA Dehydrogenase, subunit A, domain 3"/>
    <property type="match status" value="1"/>
</dbReference>
<dbReference type="GO" id="GO:0006635">
    <property type="term" value="P:fatty acid beta-oxidation"/>
    <property type="evidence" value="ECO:0007669"/>
    <property type="project" value="InterPro"/>
</dbReference>
<dbReference type="InterPro" id="IPR004859">
    <property type="entry name" value="Xrn1_N"/>
</dbReference>
<dbReference type="InterPro" id="IPR045008">
    <property type="entry name" value="ACX4-like"/>
</dbReference>
<feature type="domain" description="Xrn1 N-terminal" evidence="1">
    <location>
        <begin position="1"/>
        <end position="98"/>
    </location>
</feature>
<dbReference type="AlphaFoldDB" id="A0A2V0NVV1"/>
<proteinExistence type="predicted"/>
<dbReference type="PANTHER" id="PTHR43188">
    <property type="entry name" value="ACYL-COENZYME A OXIDASE"/>
    <property type="match status" value="1"/>
</dbReference>
<name>A0A2V0NVV1_9CHLO</name>
<dbReference type="STRING" id="307507.A0A2V0NVV1"/>
<dbReference type="InParanoid" id="A0A2V0NVV1"/>
<organism evidence="2 3">
    <name type="scientific">Raphidocelis subcapitata</name>
    <dbReference type="NCBI Taxonomy" id="307507"/>
    <lineage>
        <taxon>Eukaryota</taxon>
        <taxon>Viridiplantae</taxon>
        <taxon>Chlorophyta</taxon>
        <taxon>core chlorophytes</taxon>
        <taxon>Chlorophyceae</taxon>
        <taxon>CS clade</taxon>
        <taxon>Sphaeropleales</taxon>
        <taxon>Selenastraceae</taxon>
        <taxon>Raphidocelis</taxon>
    </lineage>
</organism>
<dbReference type="GO" id="GO:0003995">
    <property type="term" value="F:acyl-CoA dehydrogenase activity"/>
    <property type="evidence" value="ECO:0007669"/>
    <property type="project" value="InterPro"/>
</dbReference>
<gene>
    <name evidence="2" type="ORF">Rsub_02853</name>
</gene>
<dbReference type="Pfam" id="PF03159">
    <property type="entry name" value="XRN_N"/>
    <property type="match status" value="1"/>
</dbReference>
<dbReference type="PANTHER" id="PTHR43188:SF1">
    <property type="entry name" value="ACYL-COA DEHYDROGENASE"/>
    <property type="match status" value="1"/>
</dbReference>
<dbReference type="GO" id="GO:0003676">
    <property type="term" value="F:nucleic acid binding"/>
    <property type="evidence" value="ECO:0007669"/>
    <property type="project" value="InterPro"/>
</dbReference>
<evidence type="ECO:0000313" key="2">
    <source>
        <dbReference type="EMBL" id="GBF89683.1"/>
    </source>
</evidence>
<evidence type="ECO:0000313" key="3">
    <source>
        <dbReference type="Proteomes" id="UP000247498"/>
    </source>
</evidence>
<sequence>MGIPGFSLWFSEKNKHAFVPLNTVAVDHIYIDLNSVLHTVLRRASSYDQFHALLHKRLDEILRTLAPRRSVMIAVDGPAPLAKLITQRERRKVGWRITRLSEEGRLSHEQASLAKAWNTLRGRECVALARELLGGNGVQADFLVAKHFCDMEAIYTYEGTYDVNMLVAGRGATGIAAFKAPKARAAAGARA</sequence>